<evidence type="ECO:0000313" key="2">
    <source>
        <dbReference type="Proteomes" id="UP000187203"/>
    </source>
</evidence>
<organism evidence="1 2">
    <name type="scientific">Corchorus olitorius</name>
    <dbReference type="NCBI Taxonomy" id="93759"/>
    <lineage>
        <taxon>Eukaryota</taxon>
        <taxon>Viridiplantae</taxon>
        <taxon>Streptophyta</taxon>
        <taxon>Embryophyta</taxon>
        <taxon>Tracheophyta</taxon>
        <taxon>Spermatophyta</taxon>
        <taxon>Magnoliopsida</taxon>
        <taxon>eudicotyledons</taxon>
        <taxon>Gunneridae</taxon>
        <taxon>Pentapetalae</taxon>
        <taxon>rosids</taxon>
        <taxon>malvids</taxon>
        <taxon>Malvales</taxon>
        <taxon>Malvaceae</taxon>
        <taxon>Grewioideae</taxon>
        <taxon>Apeibeae</taxon>
        <taxon>Corchorus</taxon>
    </lineage>
</organism>
<protein>
    <submittedName>
        <fullName evidence="1">Uncharacterized protein</fullName>
    </submittedName>
</protein>
<reference evidence="2" key="1">
    <citation type="submission" date="2013-09" db="EMBL/GenBank/DDBJ databases">
        <title>Corchorus olitorius genome sequencing.</title>
        <authorList>
            <person name="Alam M."/>
            <person name="Haque M.S."/>
            <person name="Islam M.S."/>
            <person name="Emdad E.M."/>
            <person name="Islam M.M."/>
            <person name="Ahmed B."/>
            <person name="Halim A."/>
            <person name="Hossen Q.M.M."/>
            <person name="Hossain M.Z."/>
            <person name="Ahmed R."/>
            <person name="Khan M.M."/>
            <person name="Islam R."/>
            <person name="Rashid M.M."/>
            <person name="Khan S.A."/>
            <person name="Rahman M.S."/>
            <person name="Alam M."/>
            <person name="Yahiya A.S."/>
            <person name="Khan M.S."/>
            <person name="Azam M.S."/>
            <person name="Haque T."/>
            <person name="Lashkar M.Z.H."/>
            <person name="Akhand A.I."/>
            <person name="Morshed G."/>
            <person name="Roy S."/>
            <person name="Uddin K.S."/>
            <person name="Rabeya T."/>
            <person name="Hossain A.S."/>
            <person name="Chowdhury A."/>
            <person name="Snigdha A.R."/>
            <person name="Mortoza M.S."/>
            <person name="Matin S.A."/>
            <person name="Hoque S.M.E."/>
            <person name="Islam M.K."/>
            <person name="Roy D.K."/>
            <person name="Haider R."/>
            <person name="Moosa M.M."/>
            <person name="Elias S.M."/>
            <person name="Hasan A.M."/>
            <person name="Jahan S."/>
            <person name="Shafiuddin M."/>
            <person name="Mahmood N."/>
            <person name="Shommy N.S."/>
        </authorList>
    </citation>
    <scope>NUCLEOTIDE SEQUENCE [LARGE SCALE GENOMIC DNA]</scope>
    <source>
        <strain evidence="2">cv. O-4</strain>
    </source>
</reference>
<dbReference type="AlphaFoldDB" id="A0A1R3I4K4"/>
<dbReference type="OrthoDB" id="10372516at2759"/>
<proteinExistence type="predicted"/>
<gene>
    <name evidence="1" type="ORF">COLO4_25123</name>
</gene>
<dbReference type="EMBL" id="AWUE01018920">
    <property type="protein sequence ID" value="OMO77507.1"/>
    <property type="molecule type" value="Genomic_DNA"/>
</dbReference>
<sequence length="68" mass="7614">MVGPTKREGWLDELIKILASTHQSASLLHFELEVRKSQQPVTTRPSACLRTAMAAPPSTFVVCFEWQS</sequence>
<evidence type="ECO:0000313" key="1">
    <source>
        <dbReference type="EMBL" id="OMO77507.1"/>
    </source>
</evidence>
<name>A0A1R3I4K4_9ROSI</name>
<accession>A0A1R3I4K4</accession>
<dbReference type="Proteomes" id="UP000187203">
    <property type="component" value="Unassembled WGS sequence"/>
</dbReference>
<comment type="caution">
    <text evidence="1">The sequence shown here is derived from an EMBL/GenBank/DDBJ whole genome shotgun (WGS) entry which is preliminary data.</text>
</comment>
<keyword evidence="2" id="KW-1185">Reference proteome</keyword>